<protein>
    <submittedName>
        <fullName evidence="1">Uncharacterized protein</fullName>
    </submittedName>
</protein>
<dbReference type="EMBL" id="MU970046">
    <property type="protein sequence ID" value="KAK9324803.1"/>
    <property type="molecule type" value="Genomic_DNA"/>
</dbReference>
<organism evidence="1 2">
    <name type="scientific">Lipomyces orientalis</name>
    <dbReference type="NCBI Taxonomy" id="1233043"/>
    <lineage>
        <taxon>Eukaryota</taxon>
        <taxon>Fungi</taxon>
        <taxon>Dikarya</taxon>
        <taxon>Ascomycota</taxon>
        <taxon>Saccharomycotina</taxon>
        <taxon>Lipomycetes</taxon>
        <taxon>Lipomycetales</taxon>
        <taxon>Lipomycetaceae</taxon>
        <taxon>Lipomyces</taxon>
    </lineage>
</organism>
<reference evidence="2" key="1">
    <citation type="journal article" date="2024" name="Front. Bioeng. Biotechnol.">
        <title>Genome-scale model development and genomic sequencing of the oleaginous clade Lipomyces.</title>
        <authorList>
            <person name="Czajka J.J."/>
            <person name="Han Y."/>
            <person name="Kim J."/>
            <person name="Mondo S.J."/>
            <person name="Hofstad B.A."/>
            <person name="Robles A."/>
            <person name="Haridas S."/>
            <person name="Riley R."/>
            <person name="LaButti K."/>
            <person name="Pangilinan J."/>
            <person name="Andreopoulos W."/>
            <person name="Lipzen A."/>
            <person name="Yan J."/>
            <person name="Wang M."/>
            <person name="Ng V."/>
            <person name="Grigoriev I.V."/>
            <person name="Spatafora J.W."/>
            <person name="Magnuson J.K."/>
            <person name="Baker S.E."/>
            <person name="Pomraning K.R."/>
        </authorList>
    </citation>
    <scope>NUCLEOTIDE SEQUENCE [LARGE SCALE GENOMIC DNA]</scope>
    <source>
        <strain evidence="2">CBS 10300</strain>
    </source>
</reference>
<evidence type="ECO:0000313" key="2">
    <source>
        <dbReference type="Proteomes" id="UP001489719"/>
    </source>
</evidence>
<gene>
    <name evidence="1" type="ORF">V1517DRAFT_316347</name>
</gene>
<comment type="caution">
    <text evidence="1">The sequence shown here is derived from an EMBL/GenBank/DDBJ whole genome shotgun (WGS) entry which is preliminary data.</text>
</comment>
<keyword evidence="2" id="KW-1185">Reference proteome</keyword>
<proteinExistence type="predicted"/>
<accession>A0ACC3TXB6</accession>
<evidence type="ECO:0000313" key="1">
    <source>
        <dbReference type="EMBL" id="KAK9324803.1"/>
    </source>
</evidence>
<name>A0ACC3TXB6_9ASCO</name>
<sequence>MVDSASVSDMSGVASAPDQSQSTTSSASQPSPSNLTYMKVPTLIKTVFDKFPLVKYPEAALPSTCLFPAPAEKIGTAFVHSTADDSIYPQSIRLLTILKLAGVIDKLAVIPSSPHAAPKSGSVPYVFLRSRPRIKSDLLPRTLYPESKAFHQWLASIAPSFPAFDTAKQNPLLSLVDIRLRDAWLLTLYLYPANYKSILVPRLTQAYSHSDTSTSIIPHILAYSASREAQQLLTRSTGVSRITETIQRSIITNAEEALDALAILLSDSGAPYINGGEPGVLDAAVYGYLRPILGLELKSLTGDGQAELKTLVQERKALVDLVERIHDQVRKV</sequence>
<dbReference type="Proteomes" id="UP001489719">
    <property type="component" value="Unassembled WGS sequence"/>
</dbReference>